<dbReference type="AlphaFoldDB" id="A0A1R3U3R7"/>
<protein>
    <submittedName>
        <fullName evidence="1">Uncharacterized protein</fullName>
    </submittedName>
</protein>
<name>A0A1R3U3R7_9HYPH</name>
<reference evidence="2" key="1">
    <citation type="submission" date="2016-10" db="EMBL/GenBank/DDBJ databases">
        <authorList>
            <person name="Wibberg D."/>
        </authorList>
    </citation>
    <scope>NUCLEOTIDE SEQUENCE [LARGE SCALE GENOMIC DNA]</scope>
</reference>
<dbReference type="EMBL" id="FMUE01000036">
    <property type="protein sequence ID" value="SCX36412.1"/>
    <property type="molecule type" value="Genomic_DNA"/>
</dbReference>
<evidence type="ECO:0000313" key="2">
    <source>
        <dbReference type="Proteomes" id="UP000187891"/>
    </source>
</evidence>
<dbReference type="Proteomes" id="UP000187891">
    <property type="component" value="Unassembled WGS sequence"/>
</dbReference>
<gene>
    <name evidence="1" type="ORF">DSM25559_5466</name>
</gene>
<proteinExistence type="predicted"/>
<evidence type="ECO:0000313" key="1">
    <source>
        <dbReference type="EMBL" id="SCX36412.1"/>
    </source>
</evidence>
<sequence length="68" mass="7151">MRRGIDGLSALVEGVIRQAPGSGAIFGSAAGARPIKLFGGTARGFACFTRFWNADTSHGRRPKMALCI</sequence>
<organism evidence="1 2">
    <name type="scientific">Agrobacterium rosae</name>
    <dbReference type="NCBI Taxonomy" id="1972867"/>
    <lineage>
        <taxon>Bacteria</taxon>
        <taxon>Pseudomonadati</taxon>
        <taxon>Pseudomonadota</taxon>
        <taxon>Alphaproteobacteria</taxon>
        <taxon>Hyphomicrobiales</taxon>
        <taxon>Rhizobiaceae</taxon>
        <taxon>Rhizobium/Agrobacterium group</taxon>
        <taxon>Agrobacterium</taxon>
    </lineage>
</organism>
<accession>A0A1R3U3R7</accession>